<organism evidence="1 2">
    <name type="scientific">Dendrosporobacter quercicolus</name>
    <dbReference type="NCBI Taxonomy" id="146817"/>
    <lineage>
        <taxon>Bacteria</taxon>
        <taxon>Bacillati</taxon>
        <taxon>Bacillota</taxon>
        <taxon>Negativicutes</taxon>
        <taxon>Selenomonadales</taxon>
        <taxon>Sporomusaceae</taxon>
        <taxon>Dendrosporobacter</taxon>
    </lineage>
</organism>
<accession>A0A1G9ZW31</accession>
<evidence type="ECO:0000313" key="2">
    <source>
        <dbReference type="Proteomes" id="UP000214880"/>
    </source>
</evidence>
<sequence>MINTPNEQFKGYCFPVADGRWHTPAVNLNGCEEAVRYVKLQKILFHEVRIVGEDGKVVLQAIGGKIVFPAKEVDFVGNRDIPEVHEKR</sequence>
<dbReference type="AlphaFoldDB" id="A0A1G9ZW31"/>
<gene>
    <name evidence="1" type="ORF">SAMN04488502_11578</name>
</gene>
<keyword evidence="2" id="KW-1185">Reference proteome</keyword>
<dbReference type="EMBL" id="FNHB01000015">
    <property type="protein sequence ID" value="SDN25307.1"/>
    <property type="molecule type" value="Genomic_DNA"/>
</dbReference>
<proteinExistence type="predicted"/>
<dbReference type="RefSeq" id="WP_217636940.1">
    <property type="nucleotide sequence ID" value="NZ_FNHB01000015.1"/>
</dbReference>
<dbReference type="Proteomes" id="UP000214880">
    <property type="component" value="Unassembled WGS sequence"/>
</dbReference>
<dbReference type="STRING" id="146817.SAMN04488502_11578"/>
<protein>
    <submittedName>
        <fullName evidence="1">Uncharacterized protein</fullName>
    </submittedName>
</protein>
<name>A0A1G9ZW31_9FIRM</name>
<reference evidence="1 2" key="1">
    <citation type="submission" date="2016-10" db="EMBL/GenBank/DDBJ databases">
        <authorList>
            <person name="de Groot N.N."/>
        </authorList>
    </citation>
    <scope>NUCLEOTIDE SEQUENCE [LARGE SCALE GENOMIC DNA]</scope>
    <source>
        <strain evidence="1 2">DSM 1736</strain>
    </source>
</reference>
<evidence type="ECO:0000313" key="1">
    <source>
        <dbReference type="EMBL" id="SDN25307.1"/>
    </source>
</evidence>